<feature type="transmembrane region" description="Helical" evidence="6">
    <location>
        <begin position="108"/>
        <end position="128"/>
    </location>
</feature>
<dbReference type="InterPro" id="IPR050189">
    <property type="entry name" value="MFS_Efflux_Transporters"/>
</dbReference>
<evidence type="ECO:0000256" key="5">
    <source>
        <dbReference type="ARBA" id="ARBA00023136"/>
    </source>
</evidence>
<evidence type="ECO:0000256" key="6">
    <source>
        <dbReference type="SAM" id="Phobius"/>
    </source>
</evidence>
<dbReference type="PANTHER" id="PTHR43124">
    <property type="entry name" value="PURINE EFFLUX PUMP PBUE"/>
    <property type="match status" value="1"/>
</dbReference>
<dbReference type="Pfam" id="PF07690">
    <property type="entry name" value="MFS_1"/>
    <property type="match status" value="1"/>
</dbReference>
<sequence>MSLVHAVPPRCAPFVPTLLVISATALLVVSQFYVVIPVFDQLAAAWSTDQRTVTWTQTVFGFGYSAGFLLWGWAADRYGVRRTVVLGVSATAVTTLLVAFAPGVGWALALRTLQGVSAATFAPAAFAYLGTRLAPHRRAVALTTLTSSFFAASIVGQVAAQAVGGADRWPWIFHASGAAFAVAALALALVLLPEPSAPDSEAPPPSPLGAMGPLVAKAPVLLLLLAVSTIMSSFVAVYTAVELSGAVVDPDQLLLLRASGLPAMVLVPLLTPLLVRVPPVARGVAALAGSAAATAGIAAAPETPYVLGTLLFVLVVTVGTAAPSMVEAVMVHAVRTPGAGTALYVFTLFLGASLGPQISALVGYDLTATALAASGVLGAGAACAVASHALTRGRRRTGD</sequence>
<gene>
    <name evidence="8" type="ORF">FOF52_14155</name>
</gene>
<evidence type="ECO:0000256" key="1">
    <source>
        <dbReference type="ARBA" id="ARBA00004651"/>
    </source>
</evidence>
<feature type="transmembrane region" description="Helical" evidence="6">
    <location>
        <begin position="253"/>
        <end position="275"/>
    </location>
</feature>
<feature type="domain" description="Major facilitator superfamily (MFS) profile" evidence="7">
    <location>
        <begin position="17"/>
        <end position="392"/>
    </location>
</feature>
<evidence type="ECO:0000259" key="7">
    <source>
        <dbReference type="PROSITE" id="PS50850"/>
    </source>
</evidence>
<dbReference type="SUPFAM" id="SSF103473">
    <property type="entry name" value="MFS general substrate transporter"/>
    <property type="match status" value="1"/>
</dbReference>
<dbReference type="EMBL" id="CP051627">
    <property type="protein sequence ID" value="UPT21962.1"/>
    <property type="molecule type" value="Genomic_DNA"/>
</dbReference>
<feature type="transmembrane region" description="Helical" evidence="6">
    <location>
        <begin position="280"/>
        <end position="299"/>
    </location>
</feature>
<feature type="transmembrane region" description="Helical" evidence="6">
    <location>
        <begin position="342"/>
        <end position="364"/>
    </location>
</feature>
<dbReference type="InterPro" id="IPR036259">
    <property type="entry name" value="MFS_trans_sf"/>
</dbReference>
<dbReference type="PANTHER" id="PTHR43124:SF3">
    <property type="entry name" value="CHLORAMPHENICOL EFFLUX PUMP RV0191"/>
    <property type="match status" value="1"/>
</dbReference>
<name>A0ABY4L7A9_THEAE</name>
<keyword evidence="5 6" id="KW-0472">Membrane</keyword>
<dbReference type="Gene3D" id="1.20.1250.20">
    <property type="entry name" value="MFS general substrate transporter like domains"/>
    <property type="match status" value="1"/>
</dbReference>
<feature type="transmembrane region" description="Helical" evidence="6">
    <location>
        <begin position="12"/>
        <end position="34"/>
    </location>
</feature>
<feature type="transmembrane region" description="Helical" evidence="6">
    <location>
        <begin position="171"/>
        <end position="192"/>
    </location>
</feature>
<organism evidence="8 9">
    <name type="scientific">Thermobifida alba</name>
    <name type="common">Thermomonospora alba</name>
    <dbReference type="NCBI Taxonomy" id="53522"/>
    <lineage>
        <taxon>Bacteria</taxon>
        <taxon>Bacillati</taxon>
        <taxon>Actinomycetota</taxon>
        <taxon>Actinomycetes</taxon>
        <taxon>Streptosporangiales</taxon>
        <taxon>Nocardiopsidaceae</taxon>
        <taxon>Thermobifida</taxon>
    </lineage>
</organism>
<evidence type="ECO:0000256" key="3">
    <source>
        <dbReference type="ARBA" id="ARBA00022692"/>
    </source>
</evidence>
<protein>
    <submittedName>
        <fullName evidence="8">MFS transporter</fullName>
    </submittedName>
</protein>
<evidence type="ECO:0000313" key="8">
    <source>
        <dbReference type="EMBL" id="UPT21962.1"/>
    </source>
</evidence>
<dbReference type="PROSITE" id="PS50850">
    <property type="entry name" value="MFS"/>
    <property type="match status" value="1"/>
</dbReference>
<dbReference type="Proteomes" id="UP000832041">
    <property type="component" value="Chromosome"/>
</dbReference>
<keyword evidence="3 6" id="KW-0812">Transmembrane</keyword>
<keyword evidence="2" id="KW-1003">Cell membrane</keyword>
<feature type="transmembrane region" description="Helical" evidence="6">
    <location>
        <begin position="305"/>
        <end position="330"/>
    </location>
</feature>
<dbReference type="InterPro" id="IPR020846">
    <property type="entry name" value="MFS_dom"/>
</dbReference>
<evidence type="ECO:0000256" key="2">
    <source>
        <dbReference type="ARBA" id="ARBA00022475"/>
    </source>
</evidence>
<proteinExistence type="predicted"/>
<dbReference type="InterPro" id="IPR011701">
    <property type="entry name" value="MFS"/>
</dbReference>
<keyword evidence="9" id="KW-1185">Reference proteome</keyword>
<keyword evidence="4 6" id="KW-1133">Transmembrane helix</keyword>
<dbReference type="RefSeq" id="WP_248590438.1">
    <property type="nucleotide sequence ID" value="NZ_BAABEB010000003.1"/>
</dbReference>
<feature type="transmembrane region" description="Helical" evidence="6">
    <location>
        <begin position="84"/>
        <end position="102"/>
    </location>
</feature>
<feature type="transmembrane region" description="Helical" evidence="6">
    <location>
        <begin position="54"/>
        <end position="72"/>
    </location>
</feature>
<evidence type="ECO:0000313" key="9">
    <source>
        <dbReference type="Proteomes" id="UP000832041"/>
    </source>
</evidence>
<reference evidence="8 9" key="1">
    <citation type="submission" date="2020-04" db="EMBL/GenBank/DDBJ databases">
        <title>Thermobifida alba genome sequencing and assembly.</title>
        <authorList>
            <person name="Luzics S."/>
            <person name="Horvath B."/>
            <person name="Nagy I."/>
            <person name="Toth A."/>
            <person name="Nagy I."/>
            <person name="Kukolya J."/>
        </authorList>
    </citation>
    <scope>NUCLEOTIDE SEQUENCE [LARGE SCALE GENOMIC DNA]</scope>
    <source>
        <strain evidence="8 9">DSM 43795</strain>
    </source>
</reference>
<feature type="transmembrane region" description="Helical" evidence="6">
    <location>
        <begin position="370"/>
        <end position="390"/>
    </location>
</feature>
<feature type="transmembrane region" description="Helical" evidence="6">
    <location>
        <begin position="140"/>
        <end position="159"/>
    </location>
</feature>
<comment type="subcellular location">
    <subcellularLocation>
        <location evidence="1">Cell membrane</location>
        <topology evidence="1">Multi-pass membrane protein</topology>
    </subcellularLocation>
</comment>
<evidence type="ECO:0000256" key="4">
    <source>
        <dbReference type="ARBA" id="ARBA00022989"/>
    </source>
</evidence>
<feature type="transmembrane region" description="Helical" evidence="6">
    <location>
        <begin position="220"/>
        <end position="241"/>
    </location>
</feature>
<accession>A0ABY4L7A9</accession>